<name>A0ABY7B253_9PSEU</name>
<dbReference type="RefSeq" id="WP_268756171.1">
    <property type="nucleotide sequence ID" value="NZ_CP113836.1"/>
</dbReference>
<protein>
    <submittedName>
        <fullName evidence="1">Uncharacterized protein</fullName>
    </submittedName>
</protein>
<keyword evidence="2" id="KW-1185">Reference proteome</keyword>
<evidence type="ECO:0000313" key="1">
    <source>
        <dbReference type="EMBL" id="WAL66027.1"/>
    </source>
</evidence>
<gene>
    <name evidence="1" type="ORF">ORV05_35130</name>
</gene>
<proteinExistence type="predicted"/>
<dbReference type="EMBL" id="CP113836">
    <property type="protein sequence ID" value="WAL66027.1"/>
    <property type="molecule type" value="Genomic_DNA"/>
</dbReference>
<sequence>MTERVDEGEPPPAPMGVLSMTCTEAQRGGCMDSDVAIRRVFRRLVCPHCGEPRTEMRVFGTAWHDDDGHRKRWWRIRRELREQALHWKPDPSCHRCRRQCGSMRSDAETS</sequence>
<dbReference type="Proteomes" id="UP001163203">
    <property type="component" value="Chromosome"/>
</dbReference>
<reference evidence="1" key="1">
    <citation type="submission" date="2022-11" db="EMBL/GenBank/DDBJ databases">
        <authorList>
            <person name="Mo P."/>
        </authorList>
    </citation>
    <scope>NUCLEOTIDE SEQUENCE</scope>
    <source>
        <strain evidence="1">HUAS 11-8</strain>
    </source>
</reference>
<evidence type="ECO:0000313" key="2">
    <source>
        <dbReference type="Proteomes" id="UP001163203"/>
    </source>
</evidence>
<organism evidence="1 2">
    <name type="scientific">Amycolatopsis cynarae</name>
    <dbReference type="NCBI Taxonomy" id="2995223"/>
    <lineage>
        <taxon>Bacteria</taxon>
        <taxon>Bacillati</taxon>
        <taxon>Actinomycetota</taxon>
        <taxon>Actinomycetes</taxon>
        <taxon>Pseudonocardiales</taxon>
        <taxon>Pseudonocardiaceae</taxon>
        <taxon>Amycolatopsis</taxon>
    </lineage>
</organism>
<accession>A0ABY7B253</accession>